<evidence type="ECO:0000313" key="1">
    <source>
        <dbReference type="EMBL" id="CAG9945792.1"/>
    </source>
</evidence>
<gene>
    <name evidence="1" type="ORF">CRV2_00004668</name>
</gene>
<sequence>MATVIATLQLKQGSQDWGETALKNSRYYVPLEHEEVTAPEQSSWPSYPPIPSGDGLLPREVIVERMIKTWPSFIWMTFSALPPASHSALPGIAASFLTETKLSRRHCSITISEKNRIIVRDWGSRNGTEVVYHGKPYCARMNCDWILNDIENHDNPELSLQLGPNLSFIIKMNTFRPTSDERARINEWRSGNDWALDRVEDLTFQSGPSTALHSQFRTPVPKDRILGKYLGHGSFGTAIHQFNTRTGEQFVKKIPKKLTGICLQDWRREAQVLKQISHDHIIKLINFIEPADPSSMPELHLEYMPGGTLYDHSGLSLRQKRLVLMQCLSAIRYLDDRKLFIAHRDIKPDNIFVHSRSSSANICVKLGDFGLAKDAKNTMTFCGTRGYMAPEILKCRSGEVYNSTRVDVWSLGVVVAELVHEFSTSLMKDRSKGIEWTQKLVDELRQALPVKNNPWVQHVWTGEEKMKQFLLDHMLVIDDNTRCSSEECHYAAMRDYGLLMSGCCDQNLARYEQEPSDNSSFATNTTVRTESNTFRNLNPTPAEGSVTPRGPSKAHTAIWNPIGQSDTGASSSHRTLRSSRRDTLPSALNSQQPGHSTCPAQSGEQAPEVAAHQATLTLDVGSSDKPSSADPLDESAAPREGVQSEQGFGQRRLRRSPRLLDRHSHYT</sequence>
<proteinExistence type="predicted"/>
<reference evidence="1" key="1">
    <citation type="submission" date="2020-04" db="EMBL/GenBank/DDBJ databases">
        <authorList>
            <person name="Broberg M."/>
        </authorList>
    </citation>
    <scope>NUCLEOTIDE SEQUENCE</scope>
</reference>
<protein>
    <submittedName>
        <fullName evidence="1">Uncharacterized protein</fullName>
    </submittedName>
</protein>
<keyword evidence="2" id="KW-1185">Reference proteome</keyword>
<reference evidence="1" key="2">
    <citation type="submission" date="2021-10" db="EMBL/GenBank/DDBJ databases">
        <authorList>
            <person name="Piombo E."/>
        </authorList>
    </citation>
    <scope>NUCLEOTIDE SEQUENCE</scope>
</reference>
<dbReference type="EMBL" id="CADEHS020000010">
    <property type="protein sequence ID" value="CAG9945792.1"/>
    <property type="molecule type" value="Genomic_DNA"/>
</dbReference>
<name>A0ACA9TY50_BIOOC</name>
<evidence type="ECO:0000313" key="2">
    <source>
        <dbReference type="Proteomes" id="UP000836387"/>
    </source>
</evidence>
<organism evidence="1 2">
    <name type="scientific">Clonostachys rosea f. rosea IK726</name>
    <dbReference type="NCBI Taxonomy" id="1349383"/>
    <lineage>
        <taxon>Eukaryota</taxon>
        <taxon>Fungi</taxon>
        <taxon>Dikarya</taxon>
        <taxon>Ascomycota</taxon>
        <taxon>Pezizomycotina</taxon>
        <taxon>Sordariomycetes</taxon>
        <taxon>Hypocreomycetidae</taxon>
        <taxon>Hypocreales</taxon>
        <taxon>Bionectriaceae</taxon>
        <taxon>Clonostachys</taxon>
    </lineage>
</organism>
<accession>A0ACA9TY50</accession>
<dbReference type="Proteomes" id="UP000836387">
    <property type="component" value="Unassembled WGS sequence"/>
</dbReference>
<comment type="caution">
    <text evidence="1">The sequence shown here is derived from an EMBL/GenBank/DDBJ whole genome shotgun (WGS) entry which is preliminary data.</text>
</comment>